<dbReference type="GO" id="GO:0007265">
    <property type="term" value="P:Ras protein signal transduction"/>
    <property type="evidence" value="ECO:0007669"/>
    <property type="project" value="TreeGrafter"/>
</dbReference>
<dbReference type="InterPro" id="IPR008937">
    <property type="entry name" value="Ras-like_GEF"/>
</dbReference>
<name>A0A7R9D1S7_TIMPO</name>
<dbReference type="Gene3D" id="1.10.840.10">
    <property type="entry name" value="Ras guanine-nucleotide exchange factors catalytic domain"/>
    <property type="match status" value="1"/>
</dbReference>
<feature type="domain" description="Ras-GEF" evidence="3">
    <location>
        <begin position="129"/>
        <end position="398"/>
    </location>
</feature>
<dbReference type="Pfam" id="PF00617">
    <property type="entry name" value="RasGEF"/>
    <property type="match status" value="1"/>
</dbReference>
<dbReference type="EMBL" id="OD002905">
    <property type="protein sequence ID" value="CAD7406531.1"/>
    <property type="molecule type" value="Genomic_DNA"/>
</dbReference>
<evidence type="ECO:0000313" key="4">
    <source>
        <dbReference type="EMBL" id="CAD7406531.1"/>
    </source>
</evidence>
<dbReference type="AlphaFoldDB" id="A0A7R9D1S7"/>
<keyword evidence="1 2" id="KW-0344">Guanine-nucleotide releasing factor</keyword>
<accession>A0A7R9D1S7</accession>
<evidence type="ECO:0000256" key="2">
    <source>
        <dbReference type="PROSITE-ProRule" id="PRU00168"/>
    </source>
</evidence>
<evidence type="ECO:0000259" key="3">
    <source>
        <dbReference type="PROSITE" id="PS50009"/>
    </source>
</evidence>
<sequence>MHDQILLGAIRKTAALTWGRRLSFRLYRPTNCSVYLCFQQWRTCGGRSHDRLQLEFRATRWSLVVPTVASMREVGLALWEILQELDTNFLEEHALLRRGGQQELVKRSLLPLQVAHTEELEALQKLLHFPEEVALRLADAEYHLFYQVPPIDYLRQVTLDLGGGGDVIGGGLAEPHHTHSADGASASSTVKPSVRSLIKRFKEVSSWVTHLIITQPTHEDRKAVLSCILRVALSCWNIGNFNGAMEIVAGLKLVMNADVGSRLDNSPDRSNKLKPFWLSITEKESLPVLDFLSAALLSAEYERALCRALAMTECRVVPFFGAFLHELREILATTPSLVVLAPPGEQARLEVRRPLSSRRRASRRRATSHRPVYLAACGVDKRGSEEEVDVNSRLYRPGRYDVIS</sequence>
<protein>
    <recommendedName>
        <fullName evidence="3">Ras-GEF domain-containing protein</fullName>
    </recommendedName>
</protein>
<dbReference type="InterPro" id="IPR023578">
    <property type="entry name" value="Ras_GEF_dom_sf"/>
</dbReference>
<dbReference type="GO" id="GO:0005085">
    <property type="term" value="F:guanyl-nucleotide exchange factor activity"/>
    <property type="evidence" value="ECO:0007669"/>
    <property type="project" value="UniProtKB-KW"/>
</dbReference>
<dbReference type="SUPFAM" id="SSF48366">
    <property type="entry name" value="Ras GEF"/>
    <property type="match status" value="1"/>
</dbReference>
<dbReference type="PROSITE" id="PS50009">
    <property type="entry name" value="RASGEF_CAT"/>
    <property type="match status" value="1"/>
</dbReference>
<organism evidence="4">
    <name type="scientific">Timema poppense</name>
    <name type="common">Walking stick</name>
    <dbReference type="NCBI Taxonomy" id="170557"/>
    <lineage>
        <taxon>Eukaryota</taxon>
        <taxon>Metazoa</taxon>
        <taxon>Ecdysozoa</taxon>
        <taxon>Arthropoda</taxon>
        <taxon>Hexapoda</taxon>
        <taxon>Insecta</taxon>
        <taxon>Pterygota</taxon>
        <taxon>Neoptera</taxon>
        <taxon>Polyneoptera</taxon>
        <taxon>Phasmatodea</taxon>
        <taxon>Timematodea</taxon>
        <taxon>Timematoidea</taxon>
        <taxon>Timematidae</taxon>
        <taxon>Timema</taxon>
    </lineage>
</organism>
<dbReference type="PANTHER" id="PTHR23113:SF368">
    <property type="entry name" value="CELL DIVISION CONTROL PROTEIN 25"/>
    <property type="match status" value="1"/>
</dbReference>
<gene>
    <name evidence="4" type="ORF">TPSB3V08_LOCUS5451</name>
</gene>
<dbReference type="InterPro" id="IPR001895">
    <property type="entry name" value="RASGEF_cat_dom"/>
</dbReference>
<evidence type="ECO:0000256" key="1">
    <source>
        <dbReference type="ARBA" id="ARBA00022658"/>
    </source>
</evidence>
<dbReference type="GO" id="GO:0005886">
    <property type="term" value="C:plasma membrane"/>
    <property type="evidence" value="ECO:0007669"/>
    <property type="project" value="TreeGrafter"/>
</dbReference>
<dbReference type="PANTHER" id="PTHR23113">
    <property type="entry name" value="GUANINE NUCLEOTIDE EXCHANGE FACTOR"/>
    <property type="match status" value="1"/>
</dbReference>
<dbReference type="InterPro" id="IPR036964">
    <property type="entry name" value="RASGEF_cat_dom_sf"/>
</dbReference>
<dbReference type="SMART" id="SM00147">
    <property type="entry name" value="RasGEF"/>
    <property type="match status" value="1"/>
</dbReference>
<reference evidence="4" key="1">
    <citation type="submission" date="2020-11" db="EMBL/GenBank/DDBJ databases">
        <authorList>
            <person name="Tran Van P."/>
        </authorList>
    </citation>
    <scope>NUCLEOTIDE SEQUENCE</scope>
</reference>
<proteinExistence type="predicted"/>